<comment type="caution">
    <text evidence="2">The sequence shown here is derived from an EMBL/GenBank/DDBJ whole genome shotgun (WGS) entry which is preliminary data.</text>
</comment>
<protein>
    <submittedName>
        <fullName evidence="2">Uncharacterized protein</fullName>
    </submittedName>
</protein>
<evidence type="ECO:0000256" key="1">
    <source>
        <dbReference type="SAM" id="MobiDB-lite"/>
    </source>
</evidence>
<dbReference type="EMBL" id="JAACNO010000673">
    <property type="protein sequence ID" value="KAF4145933.1"/>
    <property type="molecule type" value="Genomic_DNA"/>
</dbReference>
<feature type="compositionally biased region" description="Low complexity" evidence="1">
    <location>
        <begin position="16"/>
        <end position="33"/>
    </location>
</feature>
<dbReference type="AlphaFoldDB" id="A0A8S9TMY8"/>
<dbReference type="PANTHER" id="PTHR43102">
    <property type="entry name" value="SLR1143 PROTEIN"/>
    <property type="match status" value="1"/>
</dbReference>
<evidence type="ECO:0000313" key="3">
    <source>
        <dbReference type="EMBL" id="KAF4145933.1"/>
    </source>
</evidence>
<organism evidence="2 4">
    <name type="scientific">Phytophthora infestans</name>
    <name type="common">Potato late blight agent</name>
    <name type="synonym">Botrytis infestans</name>
    <dbReference type="NCBI Taxonomy" id="4787"/>
    <lineage>
        <taxon>Eukaryota</taxon>
        <taxon>Sar</taxon>
        <taxon>Stramenopiles</taxon>
        <taxon>Oomycota</taxon>
        <taxon>Peronosporomycetes</taxon>
        <taxon>Peronosporales</taxon>
        <taxon>Peronosporaceae</taxon>
        <taxon>Phytophthora</taxon>
    </lineage>
</organism>
<accession>A0A8S9TMY8</accession>
<gene>
    <name evidence="3" type="ORF">GN958_ATG04887</name>
    <name evidence="2" type="ORF">GN958_ATG20513</name>
</gene>
<dbReference type="EMBL" id="JAACNO010002866">
    <property type="protein sequence ID" value="KAF4130295.1"/>
    <property type="molecule type" value="Genomic_DNA"/>
</dbReference>
<proteinExistence type="predicted"/>
<evidence type="ECO:0000313" key="4">
    <source>
        <dbReference type="Proteomes" id="UP000704712"/>
    </source>
</evidence>
<dbReference type="PANTHER" id="PTHR43102:SF2">
    <property type="entry name" value="GAF DOMAIN-CONTAINING PROTEIN"/>
    <property type="match status" value="1"/>
</dbReference>
<sequence>MWSRNIRLHLNKSRESSTSSSSSTDSVVSSWSDGEPLAPPLPLAISLLGLMADAEALHDRPDFATLIDIAESPQLPRFRDLQAQWKRVERSSTFTLLKREDEMLSLARLDAGVEEVAKILGGTTDQMHTATMRSLYGNSFISGSVAYIQRPRPYEEDSVYQQLAVKTSNFVHSDMLGKNEQWCFAEILRCKSDGDTFTLTQGSYLVERMPGSHGLRVAFHAIHKPTSKQTKKRRNEL</sequence>
<feature type="region of interest" description="Disordered" evidence="1">
    <location>
        <begin position="13"/>
        <end position="34"/>
    </location>
</feature>
<reference evidence="2" key="1">
    <citation type="submission" date="2020-03" db="EMBL/GenBank/DDBJ databases">
        <title>Hybrid Assembly of Korean Phytophthora infestans isolates.</title>
        <authorList>
            <person name="Prokchorchik M."/>
            <person name="Lee Y."/>
            <person name="Seo J."/>
            <person name="Cho J.-H."/>
            <person name="Park Y.-E."/>
            <person name="Jang D.-C."/>
            <person name="Im J.-S."/>
            <person name="Choi J.-G."/>
            <person name="Park H.-J."/>
            <person name="Lee G.-B."/>
            <person name="Lee Y.-G."/>
            <person name="Hong S.-Y."/>
            <person name="Cho K."/>
            <person name="Sohn K.H."/>
        </authorList>
    </citation>
    <scope>NUCLEOTIDE SEQUENCE</scope>
    <source>
        <strain evidence="2">KR_2_A2</strain>
    </source>
</reference>
<dbReference type="Proteomes" id="UP000704712">
    <property type="component" value="Unassembled WGS sequence"/>
</dbReference>
<evidence type="ECO:0000313" key="2">
    <source>
        <dbReference type="EMBL" id="KAF4130295.1"/>
    </source>
</evidence>
<name>A0A8S9TMY8_PHYIN</name>